<dbReference type="GO" id="GO:0005886">
    <property type="term" value="C:plasma membrane"/>
    <property type="evidence" value="ECO:0007669"/>
    <property type="project" value="UniProtKB-SubCell"/>
</dbReference>
<keyword evidence="6 12" id="KW-0645">Protease</keyword>
<evidence type="ECO:0000256" key="1">
    <source>
        <dbReference type="ARBA" id="ARBA00000677"/>
    </source>
</evidence>
<evidence type="ECO:0000259" key="13">
    <source>
        <dbReference type="Pfam" id="PF10502"/>
    </source>
</evidence>
<feature type="active site" evidence="11">
    <location>
        <position position="42"/>
    </location>
</feature>
<dbReference type="Pfam" id="PF10502">
    <property type="entry name" value="Peptidase_S26"/>
    <property type="match status" value="1"/>
</dbReference>
<dbReference type="PANTHER" id="PTHR43390:SF1">
    <property type="entry name" value="CHLOROPLAST PROCESSING PEPTIDASE"/>
    <property type="match status" value="1"/>
</dbReference>
<evidence type="ECO:0000313" key="14">
    <source>
        <dbReference type="EMBL" id="KLV25108.1"/>
    </source>
</evidence>
<dbReference type="GO" id="GO:0004252">
    <property type="term" value="F:serine-type endopeptidase activity"/>
    <property type="evidence" value="ECO:0007669"/>
    <property type="project" value="InterPro"/>
</dbReference>
<evidence type="ECO:0000256" key="7">
    <source>
        <dbReference type="ARBA" id="ARBA00022692"/>
    </source>
</evidence>
<gene>
    <name evidence="14" type="ORF">ABW02_16865</name>
</gene>
<dbReference type="CDD" id="cd06530">
    <property type="entry name" value="S26_SPase_I"/>
    <property type="match status" value="1"/>
</dbReference>
<protein>
    <recommendedName>
        <fullName evidence="4 12">Signal peptidase I</fullName>
        <ecNumber evidence="4 12">3.4.21.89</ecNumber>
    </recommendedName>
</protein>
<dbReference type="PRINTS" id="PR00727">
    <property type="entry name" value="LEADERPTASE"/>
</dbReference>
<dbReference type="InterPro" id="IPR036286">
    <property type="entry name" value="LexA/Signal_pep-like_sf"/>
</dbReference>
<proteinExistence type="inferred from homology"/>
<dbReference type="InterPro" id="IPR000223">
    <property type="entry name" value="Pept_S26A_signal_pept_1"/>
</dbReference>
<keyword evidence="5" id="KW-1003">Cell membrane</keyword>
<name>A0A0J1IGP1_NIACI</name>
<dbReference type="GO" id="GO:0006465">
    <property type="term" value="P:signal peptide processing"/>
    <property type="evidence" value="ECO:0007669"/>
    <property type="project" value="InterPro"/>
</dbReference>
<dbReference type="PANTHER" id="PTHR43390">
    <property type="entry name" value="SIGNAL PEPTIDASE I"/>
    <property type="match status" value="1"/>
</dbReference>
<keyword evidence="10 12" id="KW-0472">Membrane</keyword>
<evidence type="ECO:0000256" key="10">
    <source>
        <dbReference type="ARBA" id="ARBA00023136"/>
    </source>
</evidence>
<evidence type="ECO:0000256" key="12">
    <source>
        <dbReference type="RuleBase" id="RU362042"/>
    </source>
</evidence>
<dbReference type="InterPro" id="IPR019533">
    <property type="entry name" value="Peptidase_S26"/>
</dbReference>
<organism evidence="14 15">
    <name type="scientific">Niallia circulans</name>
    <name type="common">Bacillus circulans</name>
    <dbReference type="NCBI Taxonomy" id="1397"/>
    <lineage>
        <taxon>Bacteria</taxon>
        <taxon>Bacillati</taxon>
        <taxon>Bacillota</taxon>
        <taxon>Bacilli</taxon>
        <taxon>Bacillales</taxon>
        <taxon>Bacillaceae</taxon>
        <taxon>Niallia</taxon>
    </lineage>
</organism>
<dbReference type="EC" id="3.4.21.89" evidence="4 12"/>
<comment type="similarity">
    <text evidence="3 12">Belongs to the peptidase S26 family.</text>
</comment>
<comment type="subcellular location">
    <subcellularLocation>
        <location evidence="2">Cell membrane</location>
        <topology evidence="2">Single-pass type II membrane protein</topology>
    </subcellularLocation>
    <subcellularLocation>
        <location evidence="12">Membrane</location>
        <topology evidence="12">Single-pass type II membrane protein</topology>
    </subcellularLocation>
</comment>
<evidence type="ECO:0000313" key="15">
    <source>
        <dbReference type="Proteomes" id="UP000036045"/>
    </source>
</evidence>
<evidence type="ECO:0000256" key="5">
    <source>
        <dbReference type="ARBA" id="ARBA00022475"/>
    </source>
</evidence>
<reference evidence="14 15" key="1">
    <citation type="submission" date="2015-05" db="EMBL/GenBank/DDBJ databases">
        <title>Whole genome sequence and identification of bacterial endophytes from Costus igneus.</title>
        <authorList>
            <person name="Lee Y.P."/>
            <person name="Gan H.M."/>
            <person name="Eng W."/>
            <person name="Wheatley M.S."/>
            <person name="Caraballo A."/>
            <person name="Polter S."/>
            <person name="Savka M.A."/>
            <person name="Hudson A.O."/>
        </authorList>
    </citation>
    <scope>NUCLEOTIDE SEQUENCE [LARGE SCALE GENOMIC DNA]</scope>
    <source>
        <strain evidence="14 15">RIT379</strain>
    </source>
</reference>
<accession>A0A0J1IGP1</accession>
<dbReference type="GO" id="GO:0009003">
    <property type="term" value="F:signal peptidase activity"/>
    <property type="evidence" value="ECO:0007669"/>
    <property type="project" value="UniProtKB-EC"/>
</dbReference>
<dbReference type="PATRIC" id="fig|1397.4.peg.1575"/>
<sequence length="174" mass="20231">MNKKSAFQRELKSWIIALISALIFVFICRNFIFAPVKVIGQSMQPTYENQDRVIVSKVGQIKHFDTIVFHSPIEKEDYIKRVIGLPDDTIEIYDDTLYINGEKYDEPYLQEKKKHLLPNQRLTENLKVTVPKGHLFVLGDNRQNSMDSRQLGCISEDAVVGKAVFRFYPVMENY</sequence>
<evidence type="ECO:0000256" key="8">
    <source>
        <dbReference type="ARBA" id="ARBA00022801"/>
    </source>
</evidence>
<keyword evidence="8 12" id="KW-0378">Hydrolase</keyword>
<dbReference type="Proteomes" id="UP000036045">
    <property type="component" value="Unassembled WGS sequence"/>
</dbReference>
<feature type="domain" description="Peptidase S26" evidence="13">
    <location>
        <begin position="12"/>
        <end position="168"/>
    </location>
</feature>
<dbReference type="SUPFAM" id="SSF51306">
    <property type="entry name" value="LexA/Signal peptidase"/>
    <property type="match status" value="1"/>
</dbReference>
<keyword evidence="7 12" id="KW-0812">Transmembrane</keyword>
<dbReference type="AlphaFoldDB" id="A0A0J1IGP1"/>
<keyword evidence="9 12" id="KW-1133">Transmembrane helix</keyword>
<dbReference type="InterPro" id="IPR019758">
    <property type="entry name" value="Pept_S26A_signal_pept_1_CS"/>
</dbReference>
<dbReference type="FunFam" id="2.10.109.10:FF:000008">
    <property type="entry name" value="Signal peptidase I"/>
    <property type="match status" value="1"/>
</dbReference>
<keyword evidence="15" id="KW-1185">Reference proteome</keyword>
<feature type="active site" evidence="11">
    <location>
        <position position="80"/>
    </location>
</feature>
<feature type="transmembrane region" description="Helical" evidence="12">
    <location>
        <begin position="12"/>
        <end position="32"/>
    </location>
</feature>
<comment type="catalytic activity">
    <reaction evidence="1 12">
        <text>Cleavage of hydrophobic, N-terminal signal or leader sequences from secreted and periplasmic proteins.</text>
        <dbReference type="EC" id="3.4.21.89"/>
    </reaction>
</comment>
<evidence type="ECO:0000256" key="4">
    <source>
        <dbReference type="ARBA" id="ARBA00013208"/>
    </source>
</evidence>
<evidence type="ECO:0000256" key="2">
    <source>
        <dbReference type="ARBA" id="ARBA00004401"/>
    </source>
</evidence>
<evidence type="ECO:0000256" key="6">
    <source>
        <dbReference type="ARBA" id="ARBA00022670"/>
    </source>
</evidence>
<dbReference type="PROSITE" id="PS00761">
    <property type="entry name" value="SPASE_I_3"/>
    <property type="match status" value="1"/>
</dbReference>
<evidence type="ECO:0000256" key="11">
    <source>
        <dbReference type="PIRSR" id="PIRSR600223-1"/>
    </source>
</evidence>
<comment type="caution">
    <text evidence="14">The sequence shown here is derived from an EMBL/GenBank/DDBJ whole genome shotgun (WGS) entry which is preliminary data.</text>
</comment>
<evidence type="ECO:0000256" key="9">
    <source>
        <dbReference type="ARBA" id="ARBA00022989"/>
    </source>
</evidence>
<evidence type="ECO:0000256" key="3">
    <source>
        <dbReference type="ARBA" id="ARBA00009370"/>
    </source>
</evidence>
<dbReference type="Gene3D" id="2.10.109.10">
    <property type="entry name" value="Umud Fragment, subunit A"/>
    <property type="match status" value="1"/>
</dbReference>
<dbReference type="EMBL" id="LDPH01000018">
    <property type="protein sequence ID" value="KLV25108.1"/>
    <property type="molecule type" value="Genomic_DNA"/>
</dbReference>
<dbReference type="RefSeq" id="WP_047943448.1">
    <property type="nucleotide sequence ID" value="NZ_CP026040.1"/>
</dbReference>
<dbReference type="NCBIfam" id="TIGR02227">
    <property type="entry name" value="sigpep_I_bact"/>
    <property type="match status" value="1"/>
</dbReference>
<dbReference type="OrthoDB" id="9802919at2"/>